<dbReference type="InterPro" id="IPR050869">
    <property type="entry name" value="H3K4_H4K5_MeTrfase"/>
</dbReference>
<evidence type="ECO:0000313" key="6">
    <source>
        <dbReference type="Proteomes" id="UP001642360"/>
    </source>
</evidence>
<dbReference type="Pfam" id="PF04570">
    <property type="entry name" value="zf-FLZ"/>
    <property type="match status" value="1"/>
</dbReference>
<keyword evidence="6" id="KW-1185">Reference proteome</keyword>
<dbReference type="Gene3D" id="2.170.270.10">
    <property type="entry name" value="SET domain"/>
    <property type="match status" value="1"/>
</dbReference>
<gene>
    <name evidence="5" type="ORF">ILEXP_LOCUS47052</name>
</gene>
<dbReference type="SUPFAM" id="SSF82199">
    <property type="entry name" value="SET domain"/>
    <property type="match status" value="1"/>
</dbReference>
<keyword evidence="3" id="KW-0862">Zinc</keyword>
<keyword evidence="3" id="KW-0863">Zinc-finger</keyword>
<reference evidence="5 6" key="1">
    <citation type="submission" date="2024-02" db="EMBL/GenBank/DDBJ databases">
        <authorList>
            <person name="Vignale AGUSTIN F."/>
            <person name="Sosa J E."/>
            <person name="Modenutti C."/>
        </authorList>
    </citation>
    <scope>NUCLEOTIDE SEQUENCE [LARGE SCALE GENOMIC DNA]</scope>
</reference>
<evidence type="ECO:0000256" key="2">
    <source>
        <dbReference type="ARBA" id="ARBA00022723"/>
    </source>
</evidence>
<evidence type="ECO:0000256" key="1">
    <source>
        <dbReference type="ARBA" id="ARBA00009374"/>
    </source>
</evidence>
<dbReference type="InterPro" id="IPR046341">
    <property type="entry name" value="SET_dom_sf"/>
</dbReference>
<dbReference type="InterPro" id="IPR007650">
    <property type="entry name" value="Zf-FLZ_dom"/>
</dbReference>
<dbReference type="Proteomes" id="UP001642360">
    <property type="component" value="Unassembled WGS sequence"/>
</dbReference>
<evidence type="ECO:0000256" key="3">
    <source>
        <dbReference type="ARBA" id="ARBA00022771"/>
    </source>
</evidence>
<dbReference type="PANTHER" id="PTHR12197:SF298">
    <property type="entry name" value="HISTONE-LYSINE N-METHYLTRANSFERASE ATXR4"/>
    <property type="match status" value="1"/>
</dbReference>
<dbReference type="AlphaFoldDB" id="A0ABC8U601"/>
<evidence type="ECO:0000313" key="5">
    <source>
        <dbReference type="EMBL" id="CAK9177184.1"/>
    </source>
</evidence>
<dbReference type="Gene3D" id="6.10.140.2220">
    <property type="match status" value="1"/>
</dbReference>
<evidence type="ECO:0000259" key="4">
    <source>
        <dbReference type="Pfam" id="PF04570"/>
    </source>
</evidence>
<comment type="caution">
    <text evidence="5">The sequence shown here is derived from an EMBL/GenBank/DDBJ whole genome shotgun (WGS) entry which is preliminary data.</text>
</comment>
<protein>
    <recommendedName>
        <fullName evidence="4">FLZ-type domain-containing protein</fullName>
    </recommendedName>
</protein>
<keyword evidence="2" id="KW-0479">Metal-binding</keyword>
<name>A0ABC8U601_9AQUA</name>
<sequence>MLTFLRRNLCASPFRQLYSQNKPLLTFHFTTTTTRIGGHHDESNLRQPPPIRVVLTESAGRGVLATRRITAGELIHTAKPIVCHPSLSSIGIVCYFCLKKLQNKATPTLQVGNATFCSEECREQAKVFCEVENRADWSAFDDHCRYGFFHNLLFHLPVS</sequence>
<feature type="domain" description="FLZ-type" evidence="4">
    <location>
        <begin position="93"/>
        <end position="124"/>
    </location>
</feature>
<organism evidence="5 6">
    <name type="scientific">Ilex paraguariensis</name>
    <name type="common">yerba mate</name>
    <dbReference type="NCBI Taxonomy" id="185542"/>
    <lineage>
        <taxon>Eukaryota</taxon>
        <taxon>Viridiplantae</taxon>
        <taxon>Streptophyta</taxon>
        <taxon>Embryophyta</taxon>
        <taxon>Tracheophyta</taxon>
        <taxon>Spermatophyta</taxon>
        <taxon>Magnoliopsida</taxon>
        <taxon>eudicotyledons</taxon>
        <taxon>Gunneridae</taxon>
        <taxon>Pentapetalae</taxon>
        <taxon>asterids</taxon>
        <taxon>campanulids</taxon>
        <taxon>Aquifoliales</taxon>
        <taxon>Aquifoliaceae</taxon>
        <taxon>Ilex</taxon>
    </lineage>
</organism>
<comment type="similarity">
    <text evidence="1">Belongs to the FLZ family.</text>
</comment>
<proteinExistence type="inferred from homology"/>
<dbReference type="EMBL" id="CAUOFW020006983">
    <property type="protein sequence ID" value="CAK9177184.1"/>
    <property type="molecule type" value="Genomic_DNA"/>
</dbReference>
<dbReference type="GO" id="GO:0008270">
    <property type="term" value="F:zinc ion binding"/>
    <property type="evidence" value="ECO:0007669"/>
    <property type="project" value="UniProtKB-KW"/>
</dbReference>
<dbReference type="PANTHER" id="PTHR12197">
    <property type="entry name" value="HISTONE-LYSINE N-METHYLTRANSFERASE SMYD"/>
    <property type="match status" value="1"/>
</dbReference>
<accession>A0ABC8U601</accession>